<dbReference type="Gene3D" id="3.50.50.60">
    <property type="entry name" value="FAD/NAD(P)-binding domain"/>
    <property type="match status" value="1"/>
</dbReference>
<gene>
    <name evidence="2" type="ORF">SAMN02949497_0437</name>
</gene>
<dbReference type="EMBL" id="FXAM01000002">
    <property type="protein sequence ID" value="SMF97410.1"/>
    <property type="molecule type" value="Genomic_DNA"/>
</dbReference>
<name>A0A1Y6D4R2_9GAMM</name>
<dbReference type="InterPro" id="IPR052189">
    <property type="entry name" value="L-asp_N-monooxygenase_NS-form"/>
</dbReference>
<reference evidence="2 3" key="1">
    <citation type="submission" date="2016-12" db="EMBL/GenBank/DDBJ databases">
        <authorList>
            <person name="Song W.-J."/>
            <person name="Kurnit D.M."/>
        </authorList>
    </citation>
    <scope>NUCLEOTIDE SEQUENCE [LARGE SCALE GENOMIC DNA]</scope>
    <source>
        <strain evidence="2 3">175</strain>
    </source>
</reference>
<organism evidence="2 3">
    <name type="scientific">Methylomagnum ishizawai</name>
    <dbReference type="NCBI Taxonomy" id="1760988"/>
    <lineage>
        <taxon>Bacteria</taxon>
        <taxon>Pseudomonadati</taxon>
        <taxon>Pseudomonadota</taxon>
        <taxon>Gammaproteobacteria</taxon>
        <taxon>Methylococcales</taxon>
        <taxon>Methylococcaceae</taxon>
        <taxon>Methylomagnum</taxon>
    </lineage>
</organism>
<protein>
    <submittedName>
        <fullName evidence="2">Uncharacterized NAD(P)/FAD-binding protein YdhS</fullName>
    </submittedName>
</protein>
<dbReference type="Pfam" id="PF13454">
    <property type="entry name" value="NAD_binding_9"/>
    <property type="match status" value="1"/>
</dbReference>
<sequence>MPMPSKPSEIAIIGAGYSGTLVAAHLLKESKVPLTVRLFDRDPKQFGRGIAYATPLDCQLLNVPAANMSAFPDDPGHFLRWAKEREAQLLNPPWVVEVGPKSFLPRRAYGDYLAWVLAEAERAAAPGVTLIRRAEKVAKLSPEPNGEIKLVLAGGQVFRVDRAVLALGNFPPGNLPIPDPNFYRSPRYHRNPWLPGVLERILETRSCLLVGSGLTMVDWAVSLGQYGYTGQVHVVSRRGFWPKAHQAADPVGFALDLETGDPSVRAWVRQIRAYVAKTGCDWRAVIDALRPHNQRLWQSLPLAEKRRFMRHARPFWDLHRHRLAPGVAARLEAIAESGQLVRHAGRVQGYRETETGVEVTIRPRGVERAETLEVEAVVNCSGSESNYRRLESALVRNLLDQGLIRPDPLSLGIEVAMDGGLVNAQGVISDRLFTLGPPSKGMLWETTAVPELRVQAQRLAGLLLAG</sequence>
<dbReference type="PANTHER" id="PTHR40254:SF1">
    <property type="entry name" value="BLR0577 PROTEIN"/>
    <property type="match status" value="1"/>
</dbReference>
<keyword evidence="3" id="KW-1185">Reference proteome</keyword>
<dbReference type="AlphaFoldDB" id="A0A1Y6D4R2"/>
<accession>A0A1Y6D4R2</accession>
<dbReference type="OrthoDB" id="101972at2"/>
<proteinExistence type="predicted"/>
<dbReference type="PANTHER" id="PTHR40254">
    <property type="entry name" value="BLR0577 PROTEIN"/>
    <property type="match status" value="1"/>
</dbReference>
<feature type="domain" description="FAD-dependent urate hydroxylase HpyO/Asp monooxygenase CreE-like FAD/NAD(P)-binding" evidence="1">
    <location>
        <begin position="11"/>
        <end position="169"/>
    </location>
</feature>
<dbReference type="SUPFAM" id="SSF51905">
    <property type="entry name" value="FAD/NAD(P)-binding domain"/>
    <property type="match status" value="2"/>
</dbReference>
<dbReference type="InterPro" id="IPR036188">
    <property type="entry name" value="FAD/NAD-bd_sf"/>
</dbReference>
<evidence type="ECO:0000259" key="1">
    <source>
        <dbReference type="Pfam" id="PF13454"/>
    </source>
</evidence>
<evidence type="ECO:0000313" key="2">
    <source>
        <dbReference type="EMBL" id="SMF97410.1"/>
    </source>
</evidence>
<dbReference type="Proteomes" id="UP000192923">
    <property type="component" value="Unassembled WGS sequence"/>
</dbReference>
<dbReference type="InterPro" id="IPR038732">
    <property type="entry name" value="HpyO/CreE_NAD-binding"/>
</dbReference>
<dbReference type="STRING" id="1760988.SAMN02949497_0437"/>
<evidence type="ECO:0000313" key="3">
    <source>
        <dbReference type="Proteomes" id="UP000192923"/>
    </source>
</evidence>